<dbReference type="PROSITE" id="PS00973">
    <property type="entry name" value="USP_2"/>
    <property type="match status" value="1"/>
</dbReference>
<dbReference type="PANTHER" id="PTHR24006:SF687">
    <property type="entry name" value="UBIQUITIN CARBOXYL-TERMINAL HYDROLASE 10"/>
    <property type="match status" value="1"/>
</dbReference>
<evidence type="ECO:0000313" key="13">
    <source>
        <dbReference type="EMBL" id="KAK3911500.1"/>
    </source>
</evidence>
<evidence type="ECO:0000256" key="7">
    <source>
        <dbReference type="ARBA" id="ARBA00022807"/>
    </source>
</evidence>
<dbReference type="InterPro" id="IPR001394">
    <property type="entry name" value="Peptidase_C19_UCH"/>
</dbReference>
<keyword evidence="8" id="KW-0863">Zinc-finger</keyword>
<proteinExistence type="inferred from homology"/>
<organism evidence="13 14">
    <name type="scientific">Frankliniella fusca</name>
    <dbReference type="NCBI Taxonomy" id="407009"/>
    <lineage>
        <taxon>Eukaryota</taxon>
        <taxon>Metazoa</taxon>
        <taxon>Ecdysozoa</taxon>
        <taxon>Arthropoda</taxon>
        <taxon>Hexapoda</taxon>
        <taxon>Insecta</taxon>
        <taxon>Pterygota</taxon>
        <taxon>Neoptera</taxon>
        <taxon>Paraneoptera</taxon>
        <taxon>Thysanoptera</taxon>
        <taxon>Terebrantia</taxon>
        <taxon>Thripoidea</taxon>
        <taxon>Thripidae</taxon>
        <taxon>Frankliniella</taxon>
    </lineage>
</organism>
<dbReference type="CDD" id="cd02257">
    <property type="entry name" value="Peptidase_C19"/>
    <property type="match status" value="1"/>
</dbReference>
<evidence type="ECO:0000256" key="3">
    <source>
        <dbReference type="ARBA" id="ARBA00012759"/>
    </source>
</evidence>
<evidence type="ECO:0000256" key="8">
    <source>
        <dbReference type="PROSITE-ProRule" id="PRU00325"/>
    </source>
</evidence>
<evidence type="ECO:0000256" key="5">
    <source>
        <dbReference type="ARBA" id="ARBA00022786"/>
    </source>
</evidence>
<evidence type="ECO:0000256" key="4">
    <source>
        <dbReference type="ARBA" id="ARBA00022670"/>
    </source>
</evidence>
<keyword evidence="5" id="KW-0833">Ubl conjugation pathway</keyword>
<comment type="similarity">
    <text evidence="2">Belongs to the peptidase C19 family. USP10 subfamily.</text>
</comment>
<dbReference type="GO" id="GO:0005829">
    <property type="term" value="C:cytosol"/>
    <property type="evidence" value="ECO:0007669"/>
    <property type="project" value="TreeGrafter"/>
</dbReference>
<dbReference type="SUPFAM" id="SSF54001">
    <property type="entry name" value="Cysteine proteinases"/>
    <property type="match status" value="1"/>
</dbReference>
<evidence type="ECO:0000313" key="12">
    <source>
        <dbReference type="EMBL" id="KAK3911498.1"/>
    </source>
</evidence>
<evidence type="ECO:0000256" key="6">
    <source>
        <dbReference type="ARBA" id="ARBA00022801"/>
    </source>
</evidence>
<dbReference type="Pfam" id="PF00443">
    <property type="entry name" value="UCH"/>
    <property type="match status" value="1"/>
</dbReference>
<dbReference type="InterPro" id="IPR038765">
    <property type="entry name" value="Papain-like_cys_pep_sf"/>
</dbReference>
<dbReference type="GO" id="GO:0016579">
    <property type="term" value="P:protein deubiquitination"/>
    <property type="evidence" value="ECO:0007669"/>
    <property type="project" value="InterPro"/>
</dbReference>
<keyword evidence="8" id="KW-0479">Metal-binding</keyword>
<evidence type="ECO:0000259" key="11">
    <source>
        <dbReference type="PROSITE" id="PS50966"/>
    </source>
</evidence>
<accession>A0AAE1GY76</accession>
<dbReference type="InterPro" id="IPR007527">
    <property type="entry name" value="Znf_SWIM"/>
</dbReference>
<dbReference type="PROSITE" id="PS50235">
    <property type="entry name" value="USP_3"/>
    <property type="match status" value="1"/>
</dbReference>
<comment type="catalytic activity">
    <reaction evidence="1">
        <text>Thiol-dependent hydrolysis of ester, thioester, amide, peptide and isopeptide bonds formed by the C-terminal Gly of ubiquitin (a 76-residue protein attached to proteins as an intracellular targeting signal).</text>
        <dbReference type="EC" id="3.4.19.12"/>
    </reaction>
</comment>
<keyword evidence="8" id="KW-0862">Zinc</keyword>
<evidence type="ECO:0000313" key="14">
    <source>
        <dbReference type="Proteomes" id="UP001219518"/>
    </source>
</evidence>
<feature type="domain" description="SAP" evidence="10">
    <location>
        <begin position="526"/>
        <end position="560"/>
    </location>
</feature>
<evidence type="ECO:0000256" key="2">
    <source>
        <dbReference type="ARBA" id="ARBA00005427"/>
    </source>
</evidence>
<dbReference type="InterPro" id="IPR003034">
    <property type="entry name" value="SAP_dom"/>
</dbReference>
<reference evidence="13" key="1">
    <citation type="submission" date="2021-07" db="EMBL/GenBank/DDBJ databases">
        <authorList>
            <person name="Catto M.A."/>
            <person name="Jacobson A."/>
            <person name="Kennedy G."/>
            <person name="Labadie P."/>
            <person name="Hunt B.G."/>
            <person name="Srinivasan R."/>
        </authorList>
    </citation>
    <scope>NUCLEOTIDE SEQUENCE</scope>
    <source>
        <strain evidence="13">PL_HMW_Pooled</strain>
        <tissue evidence="13">Head</tissue>
    </source>
</reference>
<dbReference type="GO" id="GO:0008270">
    <property type="term" value="F:zinc ion binding"/>
    <property type="evidence" value="ECO:0007669"/>
    <property type="project" value="UniProtKB-KW"/>
</dbReference>
<dbReference type="PROSITE" id="PS50800">
    <property type="entry name" value="SAP"/>
    <property type="match status" value="1"/>
</dbReference>
<evidence type="ECO:0000259" key="10">
    <source>
        <dbReference type="PROSITE" id="PS50800"/>
    </source>
</evidence>
<keyword evidence="6 13" id="KW-0378">Hydrolase</keyword>
<dbReference type="PANTHER" id="PTHR24006">
    <property type="entry name" value="UBIQUITIN CARBOXYL-TERMINAL HYDROLASE"/>
    <property type="match status" value="1"/>
</dbReference>
<reference evidence="13" key="2">
    <citation type="journal article" date="2023" name="BMC Genomics">
        <title>Pest status, molecular evolution, and epigenetic factors derived from the genome assembly of Frankliniella fusca, a thysanopteran phytovirus vector.</title>
        <authorList>
            <person name="Catto M.A."/>
            <person name="Labadie P.E."/>
            <person name="Jacobson A.L."/>
            <person name="Kennedy G.G."/>
            <person name="Srinivasan R."/>
            <person name="Hunt B.G."/>
        </authorList>
    </citation>
    <scope>NUCLEOTIDE SEQUENCE</scope>
    <source>
        <strain evidence="13">PL_HMW_Pooled</strain>
    </source>
</reference>
<name>A0AAE1GY76_9NEOP</name>
<dbReference type="Pfam" id="PF02037">
    <property type="entry name" value="SAP"/>
    <property type="match status" value="1"/>
</dbReference>
<dbReference type="AlphaFoldDB" id="A0AAE1GY76"/>
<protein>
    <recommendedName>
        <fullName evidence="3">ubiquitinyl hydrolase 1</fullName>
        <ecNumber evidence="3">3.4.19.12</ecNumber>
    </recommendedName>
</protein>
<sequence length="758" mass="84405">MSKQTRKGNLQELTTLAMAAPNENRNPANGLSNIRNNCYMNSVMQCLGHLPGFCQRIQQKNLFINKNSLFGGRVVQETSNLTKLLWLKRGTFSCKSLKLYLGEATGKYNTSNQEDAQEFLSDLLEWLHDDLKVKLTVQKTPGQWYSTSPIQTLFGIEVLTEIKCSCNYKSSTSVISTMLTLDVGDGTGDFGVDVQSCLQKFASPCPIEYKCSNCGLTSKTATQGQSLRRLPPYLILHLARFQMRQRGTEISLTKNNCTIDFPLDLDMGKSGRPQSYKLTAVIDHSGSLQGGHYTAMCRNGTCWFLCNDNVVLPVAPPSPNNQAYILFYESVSPPDPVRRPLTEINLPGKPTRNSTNTLTCHSPNLPFPQNRTAPPNPPIPQLLPRNPPIPPHRVAPVPDTPSNLPFLQNNAAPPNITIPQNHLAPSNHSVPSTPIPTQKSIVHPAAHIDNPVAITTIEIESGGTALTLRPQHLKVHPPTSIPHVDKHDYGQTPKHRVLMPKRKLIEVDPLLTPQDVPGAILNTDHLEQYFVDDLKRWLACRGILVSGNKADLISRIKAHVKMGKSHKIDPKIDRGHWHDKKRAKVVTEMKRNGVCGPPLPPNKDWQPFPGYNIPKGFSKEAVDRYLEDDCPTLKFSHDCGVRFEDSDDPDDDFDVEQEPVQYQVKSNVRRGTKYLKSGNILSVLDNYDGVHYYVKAQVQASMEDVIHVVRATFIEASGEIVDCSCECKARALKRCSHIVAVLLLLLEHIDTKGHDGEC</sequence>
<evidence type="ECO:0000259" key="9">
    <source>
        <dbReference type="PROSITE" id="PS50235"/>
    </source>
</evidence>
<dbReference type="EC" id="3.4.19.12" evidence="3"/>
<dbReference type="EMBL" id="JAHWGI010000270">
    <property type="protein sequence ID" value="KAK3911498.1"/>
    <property type="molecule type" value="Genomic_DNA"/>
</dbReference>
<dbReference type="Proteomes" id="UP001219518">
    <property type="component" value="Unassembled WGS sequence"/>
</dbReference>
<feature type="domain" description="SWIM-type" evidence="11">
    <location>
        <begin position="692"/>
        <end position="746"/>
    </location>
</feature>
<keyword evidence="14" id="KW-1185">Reference proteome</keyword>
<dbReference type="InterPro" id="IPR028889">
    <property type="entry name" value="USP"/>
</dbReference>
<dbReference type="Gene3D" id="1.10.720.30">
    <property type="entry name" value="SAP domain"/>
    <property type="match status" value="1"/>
</dbReference>
<dbReference type="PROSITE" id="PS50966">
    <property type="entry name" value="ZF_SWIM"/>
    <property type="match status" value="1"/>
</dbReference>
<feature type="domain" description="USP" evidence="9">
    <location>
        <begin position="29"/>
        <end position="331"/>
    </location>
</feature>
<dbReference type="SUPFAM" id="SSF68906">
    <property type="entry name" value="SAP domain"/>
    <property type="match status" value="1"/>
</dbReference>
<dbReference type="InterPro" id="IPR036361">
    <property type="entry name" value="SAP_dom_sf"/>
</dbReference>
<dbReference type="InterPro" id="IPR050164">
    <property type="entry name" value="Peptidase_C19"/>
</dbReference>
<dbReference type="EMBL" id="JAHWGI010000270">
    <property type="protein sequence ID" value="KAK3911500.1"/>
    <property type="molecule type" value="Genomic_DNA"/>
</dbReference>
<gene>
    <name evidence="12" type="ORF">KUF71_021226</name>
    <name evidence="13" type="ORF">KUF71_021228</name>
</gene>
<dbReference type="Gene3D" id="3.90.70.10">
    <property type="entry name" value="Cysteine proteinases"/>
    <property type="match status" value="1"/>
</dbReference>
<evidence type="ECO:0000256" key="1">
    <source>
        <dbReference type="ARBA" id="ARBA00000707"/>
    </source>
</evidence>
<keyword evidence="4" id="KW-0645">Protease</keyword>
<dbReference type="GO" id="GO:0004843">
    <property type="term" value="F:cysteine-type deubiquitinase activity"/>
    <property type="evidence" value="ECO:0007669"/>
    <property type="project" value="UniProtKB-EC"/>
</dbReference>
<keyword evidence="7" id="KW-0788">Thiol protease</keyword>
<dbReference type="GO" id="GO:0006508">
    <property type="term" value="P:proteolysis"/>
    <property type="evidence" value="ECO:0007669"/>
    <property type="project" value="UniProtKB-KW"/>
</dbReference>
<comment type="caution">
    <text evidence="13">The sequence shown here is derived from an EMBL/GenBank/DDBJ whole genome shotgun (WGS) entry which is preliminary data.</text>
</comment>
<dbReference type="GO" id="GO:0005634">
    <property type="term" value="C:nucleus"/>
    <property type="evidence" value="ECO:0007669"/>
    <property type="project" value="TreeGrafter"/>
</dbReference>
<dbReference type="InterPro" id="IPR018200">
    <property type="entry name" value="USP_CS"/>
</dbReference>